<dbReference type="GO" id="GO:0032981">
    <property type="term" value="P:mitochondrial respiratory chain complex I assembly"/>
    <property type="evidence" value="ECO:0007669"/>
    <property type="project" value="TreeGrafter"/>
</dbReference>
<dbReference type="AlphaFoldDB" id="A0A8D8V9U9"/>
<reference evidence="2" key="1">
    <citation type="submission" date="2021-05" db="EMBL/GenBank/DDBJ databases">
        <authorList>
            <person name="Alioto T."/>
            <person name="Alioto T."/>
            <person name="Gomez Garrido J."/>
        </authorList>
    </citation>
    <scope>NUCLEOTIDE SEQUENCE</scope>
</reference>
<feature type="transmembrane region" description="Helical" evidence="1">
    <location>
        <begin position="16"/>
        <end position="36"/>
    </location>
</feature>
<protein>
    <recommendedName>
        <fullName evidence="3">Cytochrome oxidase complex assembly protein 1</fullName>
    </recommendedName>
</protein>
<dbReference type="EMBL" id="HBUF01090628">
    <property type="protein sequence ID" value="CAG6635638.1"/>
    <property type="molecule type" value="Transcribed_RNA"/>
</dbReference>
<dbReference type="Pfam" id="PF08695">
    <property type="entry name" value="Coa1"/>
    <property type="match status" value="1"/>
</dbReference>
<dbReference type="GO" id="GO:0033617">
    <property type="term" value="P:mitochondrial respiratory chain complex IV assembly"/>
    <property type="evidence" value="ECO:0007669"/>
    <property type="project" value="TreeGrafter"/>
</dbReference>
<proteinExistence type="predicted"/>
<evidence type="ECO:0000313" key="2">
    <source>
        <dbReference type="EMBL" id="CAG6719626.1"/>
    </source>
</evidence>
<keyword evidence="1" id="KW-1133">Transmembrane helix</keyword>
<dbReference type="EMBL" id="HBUF01518249">
    <property type="protein sequence ID" value="CAG6748284.1"/>
    <property type="molecule type" value="Transcribed_RNA"/>
</dbReference>
<name>A0A8D8V9U9_9HEMI</name>
<dbReference type="InterPro" id="IPR014807">
    <property type="entry name" value="Coa1"/>
</dbReference>
<keyword evidence="1" id="KW-0812">Transmembrane</keyword>
<dbReference type="PANTHER" id="PTHR47148:SF1">
    <property type="entry name" value="CYTOCHROME C OXIDASE ASSEMBLY FACTOR 1 HOMOLOG"/>
    <property type="match status" value="1"/>
</dbReference>
<dbReference type="GO" id="GO:0005743">
    <property type="term" value="C:mitochondrial inner membrane"/>
    <property type="evidence" value="ECO:0007669"/>
    <property type="project" value="TreeGrafter"/>
</dbReference>
<evidence type="ECO:0000256" key="1">
    <source>
        <dbReference type="SAM" id="Phobius"/>
    </source>
</evidence>
<dbReference type="EMBL" id="HBUF01181914">
    <property type="protein sequence ID" value="CAG6655534.1"/>
    <property type="molecule type" value="Transcribed_RNA"/>
</dbReference>
<dbReference type="EMBL" id="HBUF01181915">
    <property type="protein sequence ID" value="CAG6655535.1"/>
    <property type="molecule type" value="Transcribed_RNA"/>
</dbReference>
<dbReference type="EMBL" id="HBUF01359157">
    <property type="protein sequence ID" value="CAG6719627.1"/>
    <property type="molecule type" value="Transcribed_RNA"/>
</dbReference>
<evidence type="ECO:0008006" key="3">
    <source>
        <dbReference type="Google" id="ProtNLM"/>
    </source>
</evidence>
<dbReference type="EMBL" id="HBUF01359156">
    <property type="protein sequence ID" value="CAG6719626.1"/>
    <property type="molecule type" value="Transcribed_RNA"/>
</dbReference>
<organism evidence="2">
    <name type="scientific">Cacopsylla melanoneura</name>
    <dbReference type="NCBI Taxonomy" id="428564"/>
    <lineage>
        <taxon>Eukaryota</taxon>
        <taxon>Metazoa</taxon>
        <taxon>Ecdysozoa</taxon>
        <taxon>Arthropoda</taxon>
        <taxon>Hexapoda</taxon>
        <taxon>Insecta</taxon>
        <taxon>Pterygota</taxon>
        <taxon>Neoptera</taxon>
        <taxon>Paraneoptera</taxon>
        <taxon>Hemiptera</taxon>
        <taxon>Sternorrhyncha</taxon>
        <taxon>Psylloidea</taxon>
        <taxon>Psyllidae</taxon>
        <taxon>Psyllinae</taxon>
        <taxon>Cacopsylla</taxon>
    </lineage>
</organism>
<accession>A0A8D8V9U9</accession>
<sequence>MKAFITKLGNVPWKTLNIILGGITVVGATGIYFVNYSETNRFYKSKVMLHAIQIARQNSELRSVLGDPIKGGKIDILNEKNILNDTSGHIEVPLSGQKRSALMLIDVIREKTDAEWEVDQVNIQFYKRKESVGEVNIYKRNAPGGGGS</sequence>
<keyword evidence="1" id="KW-0472">Membrane</keyword>
<dbReference type="EMBL" id="HBUF01518250">
    <property type="protein sequence ID" value="CAG6748285.1"/>
    <property type="molecule type" value="Transcribed_RNA"/>
</dbReference>
<dbReference type="PANTHER" id="PTHR47148">
    <property type="entry name" value="CYTOCHROME C OXIDASE ASSEMBLY FACTOR 1 HOMOLOG"/>
    <property type="match status" value="1"/>
</dbReference>